<dbReference type="Proteomes" id="UP000076858">
    <property type="component" value="Unassembled WGS sequence"/>
</dbReference>
<sequence>MASDGNEYFSVGSLVSCKTCHNQVIEGEVLAFDQPTKMLILKSPSSCGRSSVNDAHVVNLGQVSDVQVKREATSSPPPHPVQNVERLKKRVRLEVERKQHMITALESGVSPEGLKLFSAVKRTIDDVAWEGKNIRVMNEVTITPPYHPENVQGNMEKAVNHVRKIVEKYMKDHSDTKGSSTENSNTVVSP</sequence>
<organism evidence="1 2">
    <name type="scientific">Daphnia magna</name>
    <dbReference type="NCBI Taxonomy" id="35525"/>
    <lineage>
        <taxon>Eukaryota</taxon>
        <taxon>Metazoa</taxon>
        <taxon>Ecdysozoa</taxon>
        <taxon>Arthropoda</taxon>
        <taxon>Crustacea</taxon>
        <taxon>Branchiopoda</taxon>
        <taxon>Diplostraca</taxon>
        <taxon>Cladocera</taxon>
        <taxon>Anomopoda</taxon>
        <taxon>Daphniidae</taxon>
        <taxon>Daphnia</taxon>
    </lineage>
</organism>
<dbReference type="InterPro" id="IPR039683">
    <property type="entry name" value="Lsm12-like"/>
</dbReference>
<evidence type="ECO:0000313" key="1">
    <source>
        <dbReference type="EMBL" id="KZS19411.1"/>
    </source>
</evidence>
<dbReference type="EMBL" id="LRGB01000389">
    <property type="protein sequence ID" value="KZS19411.1"/>
    <property type="molecule type" value="Genomic_DNA"/>
</dbReference>
<reference evidence="1 2" key="1">
    <citation type="submission" date="2016-03" db="EMBL/GenBank/DDBJ databases">
        <title>EvidentialGene: Evidence-directed Construction of Genes on Genomes.</title>
        <authorList>
            <person name="Gilbert D.G."/>
            <person name="Choi J.-H."/>
            <person name="Mockaitis K."/>
            <person name="Colbourne J."/>
            <person name="Pfrender M."/>
        </authorList>
    </citation>
    <scope>NUCLEOTIDE SEQUENCE [LARGE SCALE GENOMIC DNA]</scope>
    <source>
        <strain evidence="1 2">Xinb3</strain>
        <tissue evidence="1">Complete organism</tissue>
    </source>
</reference>
<dbReference type="InterPro" id="IPR048478">
    <property type="entry name" value="LSM12_LSM"/>
</dbReference>
<name>A0A162Q729_9CRUS</name>
<dbReference type="SMART" id="SM00995">
    <property type="entry name" value="AD"/>
    <property type="match status" value="1"/>
</dbReference>
<proteinExistence type="predicted"/>
<dbReference type="Pfam" id="PF09793">
    <property type="entry name" value="AD"/>
    <property type="match status" value="1"/>
</dbReference>
<dbReference type="AlphaFoldDB" id="A0A162Q729"/>
<dbReference type="CDD" id="cd01735">
    <property type="entry name" value="LSm12_N"/>
    <property type="match status" value="1"/>
</dbReference>
<dbReference type="OrthoDB" id="1057137at2759"/>
<dbReference type="PROSITE" id="PS52001">
    <property type="entry name" value="AD"/>
    <property type="match status" value="1"/>
</dbReference>
<accession>A0A162Q729</accession>
<dbReference type="InterPro" id="IPR019181">
    <property type="entry name" value="LSM12_ABD"/>
</dbReference>
<keyword evidence="2" id="KW-1185">Reference proteome</keyword>
<dbReference type="STRING" id="35525.A0A162Q729"/>
<gene>
    <name evidence="1" type="ORF">APZ42_014289</name>
</gene>
<dbReference type="Pfam" id="PF21166">
    <property type="entry name" value="LSM12_LSM"/>
    <property type="match status" value="1"/>
</dbReference>
<dbReference type="InterPro" id="IPR047574">
    <property type="entry name" value="AD"/>
</dbReference>
<protein>
    <submittedName>
        <fullName evidence="1">LSM12 protein</fullName>
    </submittedName>
</protein>
<comment type="caution">
    <text evidence="1">The sequence shown here is derived from an EMBL/GenBank/DDBJ whole genome shotgun (WGS) entry which is preliminary data.</text>
</comment>
<evidence type="ECO:0000313" key="2">
    <source>
        <dbReference type="Proteomes" id="UP000076858"/>
    </source>
</evidence>
<dbReference type="PANTHER" id="PTHR13542">
    <property type="entry name" value="LSM12 HOMOLOG"/>
    <property type="match status" value="1"/>
</dbReference>